<dbReference type="Proteomes" id="UP001597079">
    <property type="component" value="Unassembled WGS sequence"/>
</dbReference>
<dbReference type="EMBL" id="JBHUCX010000014">
    <property type="protein sequence ID" value="MFD1673999.1"/>
    <property type="molecule type" value="Genomic_DNA"/>
</dbReference>
<dbReference type="RefSeq" id="WP_377941657.1">
    <property type="nucleotide sequence ID" value="NZ_JBHUCX010000014.1"/>
</dbReference>
<dbReference type="InterPro" id="IPR015421">
    <property type="entry name" value="PyrdxlP-dep_Trfase_major"/>
</dbReference>
<dbReference type="SUPFAM" id="SSF53383">
    <property type="entry name" value="PLP-dependent transferases"/>
    <property type="match status" value="1"/>
</dbReference>
<sequence length="369" mass="40620">MSSVTPIFKIPHSKPDIGQLEQDYVRDVLQSNMLMTGACVPKFMQAFLASLNVPYGVATQSGSSAIQLALAVLGIAPGDEVIVPVYICDSVWHAVRAVGAIPVPVDNAPGSCNPSCEEVLGAITHRTRAILVAHIMGYPFPIEDLRRSTQLPIIEDASQALGSMLLEKPLGTFGDIAIFSFSGTKMITGGTGGFLATSHEAYGQRALQMHNSNDGVRAPYVKFSYAMNELQAGLLLAQMERFQAMLERRARLTDLYDESLAGTGFARYTHANTFSFQYNNYRFLIPTGKAVDRILQRLHALGISCRRPIDPLYVLHEDIAENQYPNAAHFHDSILSIPIYPALTDIEAAYVAHHLHVMYSEEAMYREDE</sequence>
<dbReference type="InterPro" id="IPR000653">
    <property type="entry name" value="DegT/StrS_aminotransferase"/>
</dbReference>
<dbReference type="PANTHER" id="PTHR30244:SF34">
    <property type="entry name" value="DTDP-4-AMINO-4,6-DIDEOXYGALACTOSE TRANSAMINASE"/>
    <property type="match status" value="1"/>
</dbReference>
<comment type="caution">
    <text evidence="2">The sequence shown here is derived from an EMBL/GenBank/DDBJ whole genome shotgun (WGS) entry which is preliminary data.</text>
</comment>
<dbReference type="InterPro" id="IPR015424">
    <property type="entry name" value="PyrdxlP-dep_Trfase"/>
</dbReference>
<protein>
    <submittedName>
        <fullName evidence="2">DegT/DnrJ/EryC1/StrS family aminotransferase</fullName>
    </submittedName>
</protein>
<accession>A0ABW4JD55</accession>
<keyword evidence="3" id="KW-1185">Reference proteome</keyword>
<evidence type="ECO:0000313" key="2">
    <source>
        <dbReference type="EMBL" id="MFD1673999.1"/>
    </source>
</evidence>
<gene>
    <name evidence="2" type="ORF">ACFSB2_04650</name>
</gene>
<dbReference type="PANTHER" id="PTHR30244">
    <property type="entry name" value="TRANSAMINASE"/>
    <property type="match status" value="1"/>
</dbReference>
<organism evidence="2 3">
    <name type="scientific">Alicyclobacillus fodiniaquatilis</name>
    <dbReference type="NCBI Taxonomy" id="1661150"/>
    <lineage>
        <taxon>Bacteria</taxon>
        <taxon>Bacillati</taxon>
        <taxon>Bacillota</taxon>
        <taxon>Bacilli</taxon>
        <taxon>Bacillales</taxon>
        <taxon>Alicyclobacillaceae</taxon>
        <taxon>Alicyclobacillus</taxon>
    </lineage>
</organism>
<proteinExistence type="inferred from homology"/>
<dbReference type="Pfam" id="PF01041">
    <property type="entry name" value="DegT_DnrJ_EryC1"/>
    <property type="match status" value="1"/>
</dbReference>
<comment type="similarity">
    <text evidence="1">Belongs to the DegT/DnrJ/EryC1 family.</text>
</comment>
<dbReference type="Gene3D" id="3.90.1150.10">
    <property type="entry name" value="Aspartate Aminotransferase, domain 1"/>
    <property type="match status" value="1"/>
</dbReference>
<evidence type="ECO:0000313" key="3">
    <source>
        <dbReference type="Proteomes" id="UP001597079"/>
    </source>
</evidence>
<dbReference type="Gene3D" id="3.40.640.10">
    <property type="entry name" value="Type I PLP-dependent aspartate aminotransferase-like (Major domain)"/>
    <property type="match status" value="1"/>
</dbReference>
<keyword evidence="2" id="KW-0032">Aminotransferase</keyword>
<dbReference type="PIRSF" id="PIRSF000390">
    <property type="entry name" value="PLP_StrS"/>
    <property type="match status" value="1"/>
</dbReference>
<evidence type="ECO:0000256" key="1">
    <source>
        <dbReference type="RuleBase" id="RU004508"/>
    </source>
</evidence>
<dbReference type="GO" id="GO:0008483">
    <property type="term" value="F:transaminase activity"/>
    <property type="evidence" value="ECO:0007669"/>
    <property type="project" value="UniProtKB-KW"/>
</dbReference>
<reference evidence="3" key="1">
    <citation type="journal article" date="2019" name="Int. J. Syst. Evol. Microbiol.">
        <title>The Global Catalogue of Microorganisms (GCM) 10K type strain sequencing project: providing services to taxonomists for standard genome sequencing and annotation.</title>
        <authorList>
            <consortium name="The Broad Institute Genomics Platform"/>
            <consortium name="The Broad Institute Genome Sequencing Center for Infectious Disease"/>
            <person name="Wu L."/>
            <person name="Ma J."/>
        </authorList>
    </citation>
    <scope>NUCLEOTIDE SEQUENCE [LARGE SCALE GENOMIC DNA]</scope>
    <source>
        <strain evidence="3">CGMCC 1.12286</strain>
    </source>
</reference>
<dbReference type="InterPro" id="IPR015422">
    <property type="entry name" value="PyrdxlP-dep_Trfase_small"/>
</dbReference>
<keyword evidence="2" id="KW-0808">Transferase</keyword>
<name>A0ABW4JD55_9BACL</name>
<keyword evidence="1" id="KW-0663">Pyridoxal phosphate</keyword>